<comment type="caution">
    <text evidence="3">The sequence shown here is derived from an EMBL/GenBank/DDBJ whole genome shotgun (WGS) entry which is preliminary data.</text>
</comment>
<evidence type="ECO:0000313" key="3">
    <source>
        <dbReference type="EMBL" id="KAF7305824.1"/>
    </source>
</evidence>
<dbReference type="EMBL" id="JACAZE010000009">
    <property type="protein sequence ID" value="KAF7305824.1"/>
    <property type="molecule type" value="Genomic_DNA"/>
</dbReference>
<dbReference type="PANTHER" id="PTHR33104">
    <property type="entry name" value="SI:DKEY-29D5.2"/>
    <property type="match status" value="1"/>
</dbReference>
<dbReference type="AlphaFoldDB" id="A0A8H6SUV7"/>
<evidence type="ECO:0000256" key="1">
    <source>
        <dbReference type="SAM" id="MobiDB-lite"/>
    </source>
</evidence>
<dbReference type="InterPro" id="IPR041457">
    <property type="entry name" value="CxC2_KDZ-assoc"/>
</dbReference>
<feature type="region of interest" description="Disordered" evidence="1">
    <location>
        <begin position="930"/>
        <end position="978"/>
    </location>
</feature>
<keyword evidence="4" id="KW-1185">Reference proteome</keyword>
<feature type="domain" description="CxC2-like cysteine cluster KDZ transposase-associated" evidence="2">
    <location>
        <begin position="119"/>
        <end position="182"/>
    </location>
</feature>
<reference evidence="3" key="1">
    <citation type="submission" date="2020-05" db="EMBL/GenBank/DDBJ databases">
        <title>Mycena genomes resolve the evolution of fungal bioluminescence.</title>
        <authorList>
            <person name="Tsai I.J."/>
        </authorList>
    </citation>
    <scope>NUCLEOTIDE SEQUENCE</scope>
    <source>
        <strain evidence="3">110903Hualien_Pintung</strain>
    </source>
</reference>
<dbReference type="PANTHER" id="PTHR33104:SF2">
    <property type="entry name" value="CXC3 LIKE CYSTEINE CLUSTER DOMAIN-CONTAINING PROTEIN"/>
    <property type="match status" value="1"/>
</dbReference>
<protein>
    <submittedName>
        <fullName evidence="3">CxC2 domain-containing protein</fullName>
    </submittedName>
</protein>
<feature type="compositionally biased region" description="Acidic residues" evidence="1">
    <location>
        <begin position="966"/>
        <end position="978"/>
    </location>
</feature>
<gene>
    <name evidence="3" type="ORF">HMN09_00736400</name>
</gene>
<dbReference type="Pfam" id="PF18803">
    <property type="entry name" value="CxC2"/>
    <property type="match status" value="1"/>
</dbReference>
<accession>A0A8H6SUV7</accession>
<dbReference type="Proteomes" id="UP000613580">
    <property type="component" value="Unassembled WGS sequence"/>
</dbReference>
<dbReference type="InterPro" id="IPR040521">
    <property type="entry name" value="KDZ"/>
</dbReference>
<evidence type="ECO:0000259" key="2">
    <source>
        <dbReference type="Pfam" id="PF18803"/>
    </source>
</evidence>
<proteinExistence type="predicted"/>
<organism evidence="3 4">
    <name type="scientific">Mycena chlorophos</name>
    <name type="common">Agaric fungus</name>
    <name type="synonym">Agaricus chlorophos</name>
    <dbReference type="NCBI Taxonomy" id="658473"/>
    <lineage>
        <taxon>Eukaryota</taxon>
        <taxon>Fungi</taxon>
        <taxon>Dikarya</taxon>
        <taxon>Basidiomycota</taxon>
        <taxon>Agaricomycotina</taxon>
        <taxon>Agaricomycetes</taxon>
        <taxon>Agaricomycetidae</taxon>
        <taxon>Agaricales</taxon>
        <taxon>Marasmiineae</taxon>
        <taxon>Mycenaceae</taxon>
        <taxon>Mycena</taxon>
    </lineage>
</organism>
<dbReference type="OrthoDB" id="2804062at2759"/>
<dbReference type="Pfam" id="PF18758">
    <property type="entry name" value="KDZ"/>
    <property type="match status" value="1"/>
</dbReference>
<name>A0A8H6SUV7_MYCCL</name>
<evidence type="ECO:0000313" key="4">
    <source>
        <dbReference type="Proteomes" id="UP000613580"/>
    </source>
</evidence>
<sequence length="978" mass="109504">MYPRSPNLVVVVDQESYQMALWVDGAAPAISSAAEPMDLDPFESGNAKVDPADPALAAWAENDRDAFLELLLWNDGRRGGPLLPLREPMCSTCCVAAHTDSPLHWIERWGGGYFQRTSLKQLGLRVQLGHPPGEACSAPQAAHSDFTVIHTTGIHSVSVDFCGCHRCKDSHHAQLLRRALVSRHLRPTAHMFHATLFAYYESLEWLTDGSGEKPTDRYKAVLRISREYRHLLALKRAGRGHAGGGVKGTSSGELAVRCPACPPPGVNLPDEWQTASSRDHCLYTQFIAVDACFRLKRGMVSSNVKDPPLSDGWGYMVEGRPYREYLLTIKDQEEISSCTDLAALDHANTKFAKGYTTTGVGMARGERYGNMDYILASALRHISSLLRLVVSYDIACQWWKGLRARLEQLPPLVRLSIVLAMVRFVVPKLHIKGHTLACQLLYSLHLTLGCGQTDGEGIERLWAAINALAGSTKLNGPGARSDQLDDHWGFSNWAKLVRLPALLRRRLDAARKEAVKQQEAFEELSYQQREHVPAWLRMVNAFEAPRAEDTPEPPNPYEATVVGKTEKEVRAEFEEDDAKDVAAGVPRIHETSPRSFTMFGLEIEELHRIRVQAALKKAKSTASRINLGNMRRKAEGMIRQWRSLQATYLPAALVRLRTLELAPDILVENIPILPPSALTEKQRDAGCQQGLQELEVALRQAQCRVALVALRNQLHIKSRLMKYKKFSSRHQATNTRTRTLVNRNESKLKLHAEKYQRAWTALSVLLNTTKFGFMVLRAGDIRCMEDADSLSANLLKEARMMKRRAELIAQGDLPLIDSNEERIRDGDHETEEEEAVFEVESATTPGEGRRTMSWIWNETGTTGSEEELLDALRIEWCKAFSRMRRWKEEVRILVEEQRRIPASLQHEADKAELVEGKLAYAAKQRNFAAAGPRMPEAAEVDEHPDLPDIVSDSAATTKTTTRTGDGEEPLEEGDAEDV</sequence>